<dbReference type="STRING" id="1400863.BN873_350024"/>
<feature type="transmembrane region" description="Helical" evidence="1">
    <location>
        <begin position="104"/>
        <end position="123"/>
    </location>
</feature>
<proteinExistence type="predicted"/>
<dbReference type="AlphaFoldDB" id="W6MDF3"/>
<dbReference type="OrthoDB" id="5659946at2"/>
<dbReference type="Pfam" id="PF09991">
    <property type="entry name" value="DUF2232"/>
    <property type="match status" value="1"/>
</dbReference>
<feature type="transmembrane region" description="Helical" evidence="1">
    <location>
        <begin position="169"/>
        <end position="191"/>
    </location>
</feature>
<feature type="transmembrane region" description="Helical" evidence="1">
    <location>
        <begin position="211"/>
        <end position="231"/>
    </location>
</feature>
<feature type="transmembrane region" description="Helical" evidence="1">
    <location>
        <begin position="25"/>
        <end position="45"/>
    </location>
</feature>
<organism evidence="2 3">
    <name type="scientific">Candidatus Competibacter denitrificans Run_A_D11</name>
    <dbReference type="NCBI Taxonomy" id="1400863"/>
    <lineage>
        <taxon>Bacteria</taxon>
        <taxon>Pseudomonadati</taxon>
        <taxon>Pseudomonadota</taxon>
        <taxon>Gammaproteobacteria</taxon>
        <taxon>Candidatus Competibacteraceae</taxon>
        <taxon>Candidatus Competibacter</taxon>
    </lineage>
</organism>
<keyword evidence="1" id="KW-0472">Membrane</keyword>
<dbReference type="EMBL" id="CBTJ020000042">
    <property type="protein sequence ID" value="CDI02767.1"/>
    <property type="molecule type" value="Genomic_DNA"/>
</dbReference>
<keyword evidence="3" id="KW-1185">Reference proteome</keyword>
<reference evidence="2" key="1">
    <citation type="submission" date="2013-07" db="EMBL/GenBank/DDBJ databases">
        <authorList>
            <person name="McIlroy S."/>
        </authorList>
    </citation>
    <scope>NUCLEOTIDE SEQUENCE [LARGE SCALE GENOMIC DNA]</scope>
    <source>
        <strain evidence="2">Run_A_D11</strain>
    </source>
</reference>
<gene>
    <name evidence="2" type="ORF">BN873_350024</name>
</gene>
<dbReference type="RefSeq" id="WP_048673248.1">
    <property type="nucleotide sequence ID" value="NZ_CBTJ020000042.1"/>
</dbReference>
<keyword evidence="1" id="KW-0812">Transmembrane</keyword>
<feature type="transmembrane region" description="Helical" evidence="1">
    <location>
        <begin position="77"/>
        <end position="95"/>
    </location>
</feature>
<reference evidence="2" key="2">
    <citation type="submission" date="2014-03" db="EMBL/GenBank/DDBJ databases">
        <title>Candidatus Competibacter-lineage genomes retrieved from metagenomes reveal functional metabolic diversity.</title>
        <authorList>
            <person name="McIlroy S.J."/>
            <person name="Albertsen M."/>
            <person name="Andresen E.K."/>
            <person name="Saunders A.M."/>
            <person name="Kristiansen R."/>
            <person name="Stokholm-Bjerregaard M."/>
            <person name="Nielsen K.L."/>
            <person name="Nielsen P.H."/>
        </authorList>
    </citation>
    <scope>NUCLEOTIDE SEQUENCE</scope>
    <source>
        <strain evidence="2">Run_A_D11</strain>
    </source>
</reference>
<feature type="transmembrane region" description="Helical" evidence="1">
    <location>
        <begin position="52"/>
        <end position="71"/>
    </location>
</feature>
<dbReference type="Proteomes" id="UP000035760">
    <property type="component" value="Unassembled WGS sequence"/>
</dbReference>
<sequence>MRSLAAFIMRGRASAALVAASSAVLFLVFPPFLVVSGAAIALVTLRQGATAGIGVMALGGLAAVGVVSLAWGEAWPLVRILVPCWLAVWLLALVLRETVSLSRMFHAAAALGVVGLLGFYFALGDPTIWWPNVLENIRRGLSGAAAGGAMADGAGLDDLLVMLKGWAPYLPGQVISALLWLVLAAVLLGRWWQATLFNPGGFRAEFHVMRLGRPLALFTLAVFGIGVLAGWPPLSNVALILGALYTIQGIALVHAILFKLQLSPAWLVLFYLLLVPLLSQAVMALGVADAWADFRQRIRPRSSKH</sequence>
<keyword evidence="1" id="KW-1133">Transmembrane helix</keyword>
<accession>W6MDF3</accession>
<evidence type="ECO:0000313" key="3">
    <source>
        <dbReference type="Proteomes" id="UP000035760"/>
    </source>
</evidence>
<feature type="transmembrane region" description="Helical" evidence="1">
    <location>
        <begin position="265"/>
        <end position="288"/>
    </location>
</feature>
<evidence type="ECO:0000256" key="1">
    <source>
        <dbReference type="SAM" id="Phobius"/>
    </source>
</evidence>
<name>W6MDF3_9GAMM</name>
<comment type="caution">
    <text evidence="2">The sequence shown here is derived from an EMBL/GenBank/DDBJ whole genome shotgun (WGS) entry which is preliminary data.</text>
</comment>
<evidence type="ECO:0000313" key="2">
    <source>
        <dbReference type="EMBL" id="CDI02767.1"/>
    </source>
</evidence>
<dbReference type="InterPro" id="IPR018710">
    <property type="entry name" value="DUF2232"/>
</dbReference>
<protein>
    <recommendedName>
        <fullName evidence="4">DUF2232 domain-containing protein</fullName>
    </recommendedName>
</protein>
<evidence type="ECO:0008006" key="4">
    <source>
        <dbReference type="Google" id="ProtNLM"/>
    </source>
</evidence>
<feature type="transmembrane region" description="Helical" evidence="1">
    <location>
        <begin position="237"/>
        <end position="258"/>
    </location>
</feature>